<gene>
    <name evidence="2" type="ORF">BC792_11873</name>
</gene>
<proteinExistence type="predicted"/>
<name>A0A5S5D9T5_9SPHI</name>
<keyword evidence="1" id="KW-0812">Transmembrane</keyword>
<dbReference type="EMBL" id="VNHX01000018">
    <property type="protein sequence ID" value="TYP91826.1"/>
    <property type="molecule type" value="Genomic_DNA"/>
</dbReference>
<sequence>MLRLSNTPFNENVLSFDNVRLSLSKPRTHQKKALTAFLYRTQKFTIVCNPICFAILVPLLGWHANVMLACLFS</sequence>
<feature type="transmembrane region" description="Helical" evidence="1">
    <location>
        <begin position="44"/>
        <end position="64"/>
    </location>
</feature>
<protein>
    <submittedName>
        <fullName evidence="2">Uncharacterized protein</fullName>
    </submittedName>
</protein>
<keyword evidence="3" id="KW-1185">Reference proteome</keyword>
<evidence type="ECO:0000313" key="2">
    <source>
        <dbReference type="EMBL" id="TYP91826.1"/>
    </source>
</evidence>
<comment type="caution">
    <text evidence="2">The sequence shown here is derived from an EMBL/GenBank/DDBJ whole genome shotgun (WGS) entry which is preliminary data.</text>
</comment>
<dbReference type="Proteomes" id="UP000325105">
    <property type="component" value="Unassembled WGS sequence"/>
</dbReference>
<dbReference type="AlphaFoldDB" id="A0A5S5D9T5"/>
<keyword evidence="1" id="KW-0472">Membrane</keyword>
<evidence type="ECO:0000256" key="1">
    <source>
        <dbReference type="SAM" id="Phobius"/>
    </source>
</evidence>
<organism evidence="2 3">
    <name type="scientific">Sphingobacterium allocomposti</name>
    <dbReference type="NCBI Taxonomy" id="415956"/>
    <lineage>
        <taxon>Bacteria</taxon>
        <taxon>Pseudomonadati</taxon>
        <taxon>Bacteroidota</taxon>
        <taxon>Sphingobacteriia</taxon>
        <taxon>Sphingobacteriales</taxon>
        <taxon>Sphingobacteriaceae</taxon>
        <taxon>Sphingobacterium</taxon>
    </lineage>
</organism>
<reference evidence="2 3" key="1">
    <citation type="submission" date="2019-07" db="EMBL/GenBank/DDBJ databases">
        <title>Genomic Encyclopedia of Archaeal and Bacterial Type Strains, Phase II (KMG-II): from individual species to whole genera.</title>
        <authorList>
            <person name="Goeker M."/>
        </authorList>
    </citation>
    <scope>NUCLEOTIDE SEQUENCE [LARGE SCALE GENOMIC DNA]</scope>
    <source>
        <strain evidence="2 3">DSM 18850</strain>
    </source>
</reference>
<evidence type="ECO:0000313" key="3">
    <source>
        <dbReference type="Proteomes" id="UP000325105"/>
    </source>
</evidence>
<accession>A0A5S5D9T5</accession>
<keyword evidence="1" id="KW-1133">Transmembrane helix</keyword>